<dbReference type="OrthoDB" id="3768645at2759"/>
<sequence>MQSFMCLRTADLTALALPCRALYAAVTSSLYSTLNFIWDFDDCNTKMPDLVACSKMLWTHPINALRIKRTLFQAINYSNNAHYQERATIPWNARILPNEKRDNIAQAISRLQLFPPDIWTRALCDERDLGALICFVALHCTELEALNIDSRSFALGRGWMLRMFENVILRSAISSMPKLKHFTVGINSEDDEADYVKLTLSVDVESLTNVVHYYLGSLHDFSYLTTLNISLFILCSDLNPPDVPVPAIMFPETLRHLTLNDNLWGYSAFRLWEPENIISLLDSFIKGKSNDGKMCWNRATPGLKSIDLTFSLRGMGWLDEWVADKVVTLWGCPTTKGISVRVIYEDDGY</sequence>
<proteinExistence type="predicted"/>
<gene>
    <name evidence="2" type="ORF">B0J11DRAFT_503841</name>
</gene>
<evidence type="ECO:0000313" key="3">
    <source>
        <dbReference type="Proteomes" id="UP000700596"/>
    </source>
</evidence>
<keyword evidence="3" id="KW-1185">Reference proteome</keyword>
<feature type="signal peptide" evidence="1">
    <location>
        <begin position="1"/>
        <end position="21"/>
    </location>
</feature>
<protein>
    <recommendedName>
        <fullName evidence="4">F-box domain-containing protein</fullName>
    </recommendedName>
</protein>
<comment type="caution">
    <text evidence="2">The sequence shown here is derived from an EMBL/GenBank/DDBJ whole genome shotgun (WGS) entry which is preliminary data.</text>
</comment>
<feature type="chain" id="PRO_5040221538" description="F-box domain-containing protein" evidence="1">
    <location>
        <begin position="22"/>
        <end position="349"/>
    </location>
</feature>
<accession>A0A9P9E3F7</accession>
<evidence type="ECO:0008006" key="4">
    <source>
        <dbReference type="Google" id="ProtNLM"/>
    </source>
</evidence>
<dbReference type="AlphaFoldDB" id="A0A9P9E3F7"/>
<keyword evidence="1" id="KW-0732">Signal</keyword>
<name>A0A9P9E3F7_9PLEO</name>
<evidence type="ECO:0000313" key="2">
    <source>
        <dbReference type="EMBL" id="KAH7130027.1"/>
    </source>
</evidence>
<organism evidence="2 3">
    <name type="scientific">Dendryphion nanum</name>
    <dbReference type="NCBI Taxonomy" id="256645"/>
    <lineage>
        <taxon>Eukaryota</taxon>
        <taxon>Fungi</taxon>
        <taxon>Dikarya</taxon>
        <taxon>Ascomycota</taxon>
        <taxon>Pezizomycotina</taxon>
        <taxon>Dothideomycetes</taxon>
        <taxon>Pleosporomycetidae</taxon>
        <taxon>Pleosporales</taxon>
        <taxon>Torulaceae</taxon>
        <taxon>Dendryphion</taxon>
    </lineage>
</organism>
<dbReference type="Proteomes" id="UP000700596">
    <property type="component" value="Unassembled WGS sequence"/>
</dbReference>
<reference evidence="2" key="1">
    <citation type="journal article" date="2021" name="Nat. Commun.">
        <title>Genetic determinants of endophytism in the Arabidopsis root mycobiome.</title>
        <authorList>
            <person name="Mesny F."/>
            <person name="Miyauchi S."/>
            <person name="Thiergart T."/>
            <person name="Pickel B."/>
            <person name="Atanasova L."/>
            <person name="Karlsson M."/>
            <person name="Huettel B."/>
            <person name="Barry K.W."/>
            <person name="Haridas S."/>
            <person name="Chen C."/>
            <person name="Bauer D."/>
            <person name="Andreopoulos W."/>
            <person name="Pangilinan J."/>
            <person name="LaButti K."/>
            <person name="Riley R."/>
            <person name="Lipzen A."/>
            <person name="Clum A."/>
            <person name="Drula E."/>
            <person name="Henrissat B."/>
            <person name="Kohler A."/>
            <person name="Grigoriev I.V."/>
            <person name="Martin F.M."/>
            <person name="Hacquard S."/>
        </authorList>
    </citation>
    <scope>NUCLEOTIDE SEQUENCE</scope>
    <source>
        <strain evidence="2">MPI-CAGE-CH-0243</strain>
    </source>
</reference>
<dbReference type="EMBL" id="JAGMWT010000004">
    <property type="protein sequence ID" value="KAH7130027.1"/>
    <property type="molecule type" value="Genomic_DNA"/>
</dbReference>
<evidence type="ECO:0000256" key="1">
    <source>
        <dbReference type="SAM" id="SignalP"/>
    </source>
</evidence>